<gene>
    <name evidence="1" type="ordered locus">MTR_1g051210</name>
</gene>
<dbReference type="EMBL" id="CM001217">
    <property type="protein sequence ID" value="KEH41465.1"/>
    <property type="molecule type" value="Genomic_DNA"/>
</dbReference>
<reference evidence="1 3" key="2">
    <citation type="journal article" date="2014" name="BMC Genomics">
        <title>An improved genome release (version Mt4.0) for the model legume Medicago truncatula.</title>
        <authorList>
            <person name="Tang H."/>
            <person name="Krishnakumar V."/>
            <person name="Bidwell S."/>
            <person name="Rosen B."/>
            <person name="Chan A."/>
            <person name="Zhou S."/>
            <person name="Gentzbittel L."/>
            <person name="Childs K.L."/>
            <person name="Yandell M."/>
            <person name="Gundlach H."/>
            <person name="Mayer K.F."/>
            <person name="Schwartz D.C."/>
            <person name="Town C.D."/>
        </authorList>
    </citation>
    <scope>GENOME REANNOTATION</scope>
    <source>
        <strain evidence="1">A17</strain>
        <strain evidence="2 3">cv. Jemalong A17</strain>
    </source>
</reference>
<dbReference type="AlphaFoldDB" id="A0A072VTN4"/>
<reference evidence="1 3" key="1">
    <citation type="journal article" date="2011" name="Nature">
        <title>The Medicago genome provides insight into the evolution of rhizobial symbioses.</title>
        <authorList>
            <person name="Young N.D."/>
            <person name="Debelle F."/>
            <person name="Oldroyd G.E."/>
            <person name="Geurts R."/>
            <person name="Cannon S.B."/>
            <person name="Udvardi M.K."/>
            <person name="Benedito V.A."/>
            <person name="Mayer K.F."/>
            <person name="Gouzy J."/>
            <person name="Schoof H."/>
            <person name="Van de Peer Y."/>
            <person name="Proost S."/>
            <person name="Cook D.R."/>
            <person name="Meyers B.C."/>
            <person name="Spannagl M."/>
            <person name="Cheung F."/>
            <person name="De Mita S."/>
            <person name="Krishnakumar V."/>
            <person name="Gundlach H."/>
            <person name="Zhou S."/>
            <person name="Mudge J."/>
            <person name="Bharti A.K."/>
            <person name="Murray J.D."/>
            <person name="Naoumkina M.A."/>
            <person name="Rosen B."/>
            <person name="Silverstein K.A."/>
            <person name="Tang H."/>
            <person name="Rombauts S."/>
            <person name="Zhao P.X."/>
            <person name="Zhou P."/>
            <person name="Barbe V."/>
            <person name="Bardou P."/>
            <person name="Bechner M."/>
            <person name="Bellec A."/>
            <person name="Berger A."/>
            <person name="Berges H."/>
            <person name="Bidwell S."/>
            <person name="Bisseling T."/>
            <person name="Choisne N."/>
            <person name="Couloux A."/>
            <person name="Denny R."/>
            <person name="Deshpande S."/>
            <person name="Dai X."/>
            <person name="Doyle J.J."/>
            <person name="Dudez A.M."/>
            <person name="Farmer A.D."/>
            <person name="Fouteau S."/>
            <person name="Franken C."/>
            <person name="Gibelin C."/>
            <person name="Gish J."/>
            <person name="Goldstein S."/>
            <person name="Gonzalez A.J."/>
            <person name="Green P.J."/>
            <person name="Hallab A."/>
            <person name="Hartog M."/>
            <person name="Hua A."/>
            <person name="Humphray S.J."/>
            <person name="Jeong D.H."/>
            <person name="Jing Y."/>
            <person name="Jocker A."/>
            <person name="Kenton S.M."/>
            <person name="Kim D.J."/>
            <person name="Klee K."/>
            <person name="Lai H."/>
            <person name="Lang C."/>
            <person name="Lin S."/>
            <person name="Macmil S.L."/>
            <person name="Magdelenat G."/>
            <person name="Matthews L."/>
            <person name="McCorrison J."/>
            <person name="Monaghan E.L."/>
            <person name="Mun J.H."/>
            <person name="Najar F.Z."/>
            <person name="Nicholson C."/>
            <person name="Noirot C."/>
            <person name="O'Bleness M."/>
            <person name="Paule C.R."/>
            <person name="Poulain J."/>
            <person name="Prion F."/>
            <person name="Qin B."/>
            <person name="Qu C."/>
            <person name="Retzel E.F."/>
            <person name="Riddle C."/>
            <person name="Sallet E."/>
            <person name="Samain S."/>
            <person name="Samson N."/>
            <person name="Sanders I."/>
            <person name="Saurat O."/>
            <person name="Scarpelli C."/>
            <person name="Schiex T."/>
            <person name="Segurens B."/>
            <person name="Severin A.J."/>
            <person name="Sherrier D.J."/>
            <person name="Shi R."/>
            <person name="Sims S."/>
            <person name="Singer S.R."/>
            <person name="Sinharoy S."/>
            <person name="Sterck L."/>
            <person name="Viollet A."/>
            <person name="Wang B.B."/>
            <person name="Wang K."/>
            <person name="Wang M."/>
            <person name="Wang X."/>
            <person name="Warfsmann J."/>
            <person name="Weissenbach J."/>
            <person name="White D.D."/>
            <person name="White J.D."/>
            <person name="Wiley G.B."/>
            <person name="Wincker P."/>
            <person name="Xing Y."/>
            <person name="Yang L."/>
            <person name="Yao Z."/>
            <person name="Ying F."/>
            <person name="Zhai J."/>
            <person name="Zhou L."/>
            <person name="Zuber A."/>
            <person name="Denarie J."/>
            <person name="Dixon R.A."/>
            <person name="May G.D."/>
            <person name="Schwartz D.C."/>
            <person name="Rogers J."/>
            <person name="Quetier F."/>
            <person name="Town C.D."/>
            <person name="Roe B.A."/>
        </authorList>
    </citation>
    <scope>NUCLEOTIDE SEQUENCE [LARGE SCALE GENOMIC DNA]</scope>
    <source>
        <strain evidence="1">A17</strain>
        <strain evidence="2 3">cv. Jemalong A17</strain>
    </source>
</reference>
<organism evidence="1 3">
    <name type="scientific">Medicago truncatula</name>
    <name type="common">Barrel medic</name>
    <name type="synonym">Medicago tribuloides</name>
    <dbReference type="NCBI Taxonomy" id="3880"/>
    <lineage>
        <taxon>Eukaryota</taxon>
        <taxon>Viridiplantae</taxon>
        <taxon>Streptophyta</taxon>
        <taxon>Embryophyta</taxon>
        <taxon>Tracheophyta</taxon>
        <taxon>Spermatophyta</taxon>
        <taxon>Magnoliopsida</taxon>
        <taxon>eudicotyledons</taxon>
        <taxon>Gunneridae</taxon>
        <taxon>Pentapetalae</taxon>
        <taxon>rosids</taxon>
        <taxon>fabids</taxon>
        <taxon>Fabales</taxon>
        <taxon>Fabaceae</taxon>
        <taxon>Papilionoideae</taxon>
        <taxon>50 kb inversion clade</taxon>
        <taxon>NPAAA clade</taxon>
        <taxon>Hologalegina</taxon>
        <taxon>IRL clade</taxon>
        <taxon>Trifolieae</taxon>
        <taxon>Medicago</taxon>
    </lineage>
</organism>
<dbReference type="EnsemblPlants" id="KEH41465">
    <property type="protein sequence ID" value="KEH41465"/>
    <property type="gene ID" value="MTR_1g051210"/>
</dbReference>
<name>A0A072VTN4_MEDTR</name>
<accession>A0A072VTN4</accession>
<reference evidence="2" key="3">
    <citation type="submission" date="2015-04" db="UniProtKB">
        <authorList>
            <consortium name="EnsemblPlants"/>
        </authorList>
    </citation>
    <scope>IDENTIFICATION</scope>
    <source>
        <strain evidence="2">cv. Jemalong A17</strain>
    </source>
</reference>
<proteinExistence type="predicted"/>
<keyword evidence="3" id="KW-1185">Reference proteome</keyword>
<evidence type="ECO:0000313" key="1">
    <source>
        <dbReference type="EMBL" id="KEH41465.1"/>
    </source>
</evidence>
<sequence>MSIRVGSQILCSSGISPRSTKHSFSLIEDPPSNISKAIPVRPSLLLDFKIDSLFNHSFIICHTRKGCLQRDPTMISRVNV</sequence>
<dbReference type="Proteomes" id="UP000002051">
    <property type="component" value="Unassembled WGS sequence"/>
</dbReference>
<protein>
    <submittedName>
        <fullName evidence="1 2">Uncharacterized protein</fullName>
    </submittedName>
</protein>
<evidence type="ECO:0000313" key="3">
    <source>
        <dbReference type="Proteomes" id="UP000002051"/>
    </source>
</evidence>
<evidence type="ECO:0000313" key="2">
    <source>
        <dbReference type="EnsemblPlants" id="KEH41465"/>
    </source>
</evidence>
<dbReference type="HOGENOM" id="CLU_2593322_0_0_1"/>